<evidence type="ECO:0000256" key="2">
    <source>
        <dbReference type="ARBA" id="ARBA00010982"/>
    </source>
</evidence>
<dbReference type="SUPFAM" id="SSF53901">
    <property type="entry name" value="Thiolase-like"/>
    <property type="match status" value="2"/>
</dbReference>
<evidence type="ECO:0000259" key="12">
    <source>
        <dbReference type="Pfam" id="PF02803"/>
    </source>
</evidence>
<accession>A0A6A7K503</accession>
<evidence type="ECO:0000256" key="10">
    <source>
        <dbReference type="RuleBase" id="RU003557"/>
    </source>
</evidence>
<feature type="active site" description="Proton acceptor" evidence="9">
    <location>
        <position position="390"/>
    </location>
</feature>
<dbReference type="EC" id="2.3.1.9" evidence="3"/>
<dbReference type="InterPro" id="IPR016039">
    <property type="entry name" value="Thiolase-like"/>
</dbReference>
<comment type="similarity">
    <text evidence="2 10">Belongs to the thiolase-like superfamily. Thiolase family.</text>
</comment>
<evidence type="ECO:0000256" key="3">
    <source>
        <dbReference type="ARBA" id="ARBA00012705"/>
    </source>
</evidence>
<proteinExistence type="inferred from homology"/>
<dbReference type="Gene3D" id="3.40.47.10">
    <property type="match status" value="2"/>
</dbReference>
<evidence type="ECO:0000256" key="8">
    <source>
        <dbReference type="ARBA" id="ARBA00051550"/>
    </source>
</evidence>
<dbReference type="InterPro" id="IPR020617">
    <property type="entry name" value="Thiolase_C"/>
</dbReference>
<dbReference type="InterPro" id="IPR020610">
    <property type="entry name" value="Thiolase_AS"/>
</dbReference>
<dbReference type="InterPro" id="IPR002155">
    <property type="entry name" value="Thiolase"/>
</dbReference>
<comment type="subcellular location">
    <subcellularLocation>
        <location evidence="1">Cytoplasm</location>
    </subcellularLocation>
</comment>
<dbReference type="GO" id="GO:0005737">
    <property type="term" value="C:cytoplasm"/>
    <property type="evidence" value="ECO:0007669"/>
    <property type="project" value="UniProtKB-SubCell"/>
</dbReference>
<dbReference type="PROSITE" id="PS00098">
    <property type="entry name" value="THIOLASE_1"/>
    <property type="match status" value="1"/>
</dbReference>
<evidence type="ECO:0000256" key="9">
    <source>
        <dbReference type="PIRSR" id="PIRSR000429-1"/>
    </source>
</evidence>
<sequence>MKRVVITSFARTPIGAYLGGLKEVPVEKLAKIAIEEAVKRSNIEKKEIQGVILGHVISSADVANIGRYAALDAGFNEECVGMTVNRICGSGIQAIINAALEIQTGHSDVMVAGGAESLSRVPYYLPLSSRYQGFKNGNKSILCSNEEYSRNTAPTTRYPVIDSMGITGENIVDKYSVSREDQDMFAYHSQMKAKKAQVSGRLSKEIIPVEVVHRKGSSIIKEDEHPRPNTTLEILGKLKPVFKENGTITAGNASGMNDAAAACVLMSEEKCKSLGLIPMAYIQDYAVHGVNPELMGLGPVGAIKKLLNKNNLILEDIGLLEINEAFAGQVLGCCKELGNYIDTPLYKYLNVNGGAVAFGHPLGMSGARLVGTIAYEFGSTDTRYAIASACTGGGMGIGILLKKPE</sequence>
<dbReference type="InterPro" id="IPR020616">
    <property type="entry name" value="Thiolase_N"/>
</dbReference>
<organism evidence="13 14">
    <name type="scientific">Alkalibaculum sporogenes</name>
    <dbReference type="NCBI Taxonomy" id="2655001"/>
    <lineage>
        <taxon>Bacteria</taxon>
        <taxon>Bacillati</taxon>
        <taxon>Bacillota</taxon>
        <taxon>Clostridia</taxon>
        <taxon>Eubacteriales</taxon>
        <taxon>Eubacteriaceae</taxon>
        <taxon>Alkalibaculum</taxon>
    </lineage>
</organism>
<evidence type="ECO:0000256" key="7">
    <source>
        <dbReference type="ARBA" id="ARBA00044137"/>
    </source>
</evidence>
<dbReference type="PROSITE" id="PS00099">
    <property type="entry name" value="THIOLASE_3"/>
    <property type="match status" value="1"/>
</dbReference>
<dbReference type="PANTHER" id="PTHR18919">
    <property type="entry name" value="ACETYL-COA C-ACYLTRANSFERASE"/>
    <property type="match status" value="1"/>
</dbReference>
<dbReference type="NCBIfam" id="TIGR01930">
    <property type="entry name" value="AcCoA-C-Actrans"/>
    <property type="match status" value="1"/>
</dbReference>
<dbReference type="FunFam" id="3.40.47.10:FF:000010">
    <property type="entry name" value="Acetyl-CoA acetyltransferase (Thiolase)"/>
    <property type="match status" value="1"/>
</dbReference>
<gene>
    <name evidence="13" type="ORF">GC105_01460</name>
</gene>
<dbReference type="InterPro" id="IPR020615">
    <property type="entry name" value="Thiolase_acyl_enz_int_AS"/>
</dbReference>
<dbReference type="PIRSF" id="PIRSF000429">
    <property type="entry name" value="Ac-CoA_Ac_transf"/>
    <property type="match status" value="1"/>
</dbReference>
<dbReference type="EMBL" id="WHNX01000002">
    <property type="protein sequence ID" value="MPW24460.1"/>
    <property type="molecule type" value="Genomic_DNA"/>
</dbReference>
<evidence type="ECO:0000256" key="1">
    <source>
        <dbReference type="ARBA" id="ARBA00004496"/>
    </source>
</evidence>
<feature type="domain" description="Thiolase N-terminal" evidence="11">
    <location>
        <begin position="4"/>
        <end position="269"/>
    </location>
</feature>
<keyword evidence="14" id="KW-1185">Reference proteome</keyword>
<dbReference type="RefSeq" id="WP_152800959.1">
    <property type="nucleotide sequence ID" value="NZ_WHNX01000002.1"/>
</dbReference>
<dbReference type="PROSITE" id="PS00737">
    <property type="entry name" value="THIOLASE_2"/>
    <property type="match status" value="1"/>
</dbReference>
<dbReference type="InterPro" id="IPR020613">
    <property type="entry name" value="Thiolase_CS"/>
</dbReference>
<evidence type="ECO:0000313" key="13">
    <source>
        <dbReference type="EMBL" id="MPW24460.1"/>
    </source>
</evidence>
<keyword evidence="5 10" id="KW-0012">Acyltransferase</keyword>
<dbReference type="Proteomes" id="UP000440004">
    <property type="component" value="Unassembled WGS sequence"/>
</dbReference>
<comment type="catalytic activity">
    <reaction evidence="8">
        <text>2 acetyl-CoA = acetoacetyl-CoA + CoA</text>
        <dbReference type="Rhea" id="RHEA:21036"/>
        <dbReference type="ChEBI" id="CHEBI:57286"/>
        <dbReference type="ChEBI" id="CHEBI:57287"/>
        <dbReference type="ChEBI" id="CHEBI:57288"/>
        <dbReference type="EC" id="2.3.1.9"/>
    </reaction>
</comment>
<keyword evidence="4 10" id="KW-0808">Transferase</keyword>
<dbReference type="PANTHER" id="PTHR18919:SF107">
    <property type="entry name" value="ACETYL-COA ACETYLTRANSFERASE, CYTOSOLIC"/>
    <property type="match status" value="1"/>
</dbReference>
<evidence type="ECO:0000256" key="5">
    <source>
        <dbReference type="ARBA" id="ARBA00023315"/>
    </source>
</evidence>
<evidence type="ECO:0000259" key="11">
    <source>
        <dbReference type="Pfam" id="PF00108"/>
    </source>
</evidence>
<feature type="active site" description="Acyl-thioester intermediate" evidence="9">
    <location>
        <position position="88"/>
    </location>
</feature>
<name>A0A6A7K503_9FIRM</name>
<evidence type="ECO:0000313" key="14">
    <source>
        <dbReference type="Proteomes" id="UP000440004"/>
    </source>
</evidence>
<dbReference type="Pfam" id="PF00108">
    <property type="entry name" value="Thiolase_N"/>
    <property type="match status" value="1"/>
</dbReference>
<evidence type="ECO:0000256" key="6">
    <source>
        <dbReference type="ARBA" id="ARBA00030755"/>
    </source>
</evidence>
<dbReference type="GO" id="GO:0003985">
    <property type="term" value="F:acetyl-CoA C-acetyltransferase activity"/>
    <property type="evidence" value="ECO:0007669"/>
    <property type="project" value="UniProtKB-EC"/>
</dbReference>
<feature type="active site" description="Proton acceptor" evidence="9">
    <location>
        <position position="360"/>
    </location>
</feature>
<dbReference type="Pfam" id="PF02803">
    <property type="entry name" value="Thiolase_C"/>
    <property type="match status" value="1"/>
</dbReference>
<comment type="caution">
    <text evidence="13">The sequence shown here is derived from an EMBL/GenBank/DDBJ whole genome shotgun (WGS) entry which is preliminary data.</text>
</comment>
<protein>
    <recommendedName>
        <fullName evidence="7">Acetyl-CoA acetyltransferase</fullName>
        <ecNumber evidence="3">2.3.1.9</ecNumber>
    </recommendedName>
    <alternativeName>
        <fullName evidence="6">Acetoacetyl-CoA thiolase</fullName>
    </alternativeName>
</protein>
<reference evidence="13 14" key="1">
    <citation type="submission" date="2019-10" db="EMBL/GenBank/DDBJ databases">
        <title>Alkalibaculum tamaniensis sp.nov., a new alkaliphilic acetogen, isolated on methoxylated aromatics from a mud volcano.</title>
        <authorList>
            <person name="Khomyakova M.A."/>
            <person name="Merkel A.Y."/>
            <person name="Bonch-Osmolovskaya E.A."/>
            <person name="Slobodkin A.I."/>
        </authorList>
    </citation>
    <scope>NUCLEOTIDE SEQUENCE [LARGE SCALE GENOMIC DNA]</scope>
    <source>
        <strain evidence="13 14">M08DMB</strain>
    </source>
</reference>
<feature type="domain" description="Thiolase C-terminal" evidence="12">
    <location>
        <begin position="278"/>
        <end position="402"/>
    </location>
</feature>
<dbReference type="GO" id="GO:0006635">
    <property type="term" value="P:fatty acid beta-oxidation"/>
    <property type="evidence" value="ECO:0007669"/>
    <property type="project" value="TreeGrafter"/>
</dbReference>
<dbReference type="AlphaFoldDB" id="A0A6A7K503"/>
<evidence type="ECO:0000256" key="4">
    <source>
        <dbReference type="ARBA" id="ARBA00022679"/>
    </source>
</evidence>
<dbReference type="CDD" id="cd00751">
    <property type="entry name" value="thiolase"/>
    <property type="match status" value="1"/>
</dbReference>